<dbReference type="InterPro" id="IPR044946">
    <property type="entry name" value="Restrct_endonuc_typeI_TRD_sf"/>
</dbReference>
<evidence type="ECO:0000256" key="2">
    <source>
        <dbReference type="ARBA" id="ARBA00022747"/>
    </source>
</evidence>
<keyword evidence="5" id="KW-0255">Endonuclease</keyword>
<dbReference type="RefSeq" id="WP_147778740.1">
    <property type="nucleotide sequence ID" value="NZ_SAYD01000021.1"/>
</dbReference>
<reference evidence="5 6" key="1">
    <citation type="journal article" date="1992" name="Lakartidningen">
        <title>[Penicillin V and not amoxicillin is the first choice preparation in acute otitis].</title>
        <authorList>
            <person name="Kamme C."/>
            <person name="Lundgren K."/>
            <person name="Prellner K."/>
        </authorList>
    </citation>
    <scope>NUCLEOTIDE SEQUENCE [LARGE SCALE GENOMIC DNA]</scope>
    <source>
        <strain evidence="5 6">PC3997IV</strain>
    </source>
</reference>
<dbReference type="InterPro" id="IPR000055">
    <property type="entry name" value="Restrct_endonuc_typeI_TRD"/>
</dbReference>
<dbReference type="EMBL" id="SAYD01000021">
    <property type="protein sequence ID" value="TXJ36860.1"/>
    <property type="molecule type" value="Genomic_DNA"/>
</dbReference>
<name>A0A5C8EL76_9SPIR</name>
<dbReference type="Pfam" id="PF01420">
    <property type="entry name" value="Methylase_S"/>
    <property type="match status" value="2"/>
</dbReference>
<protein>
    <submittedName>
        <fullName evidence="5">Restriction endonuclease subunit S</fullName>
    </submittedName>
</protein>
<dbReference type="PANTHER" id="PTHR30408:SF12">
    <property type="entry name" value="TYPE I RESTRICTION ENZYME MJAVIII SPECIFICITY SUBUNIT"/>
    <property type="match status" value="1"/>
</dbReference>
<evidence type="ECO:0000313" key="5">
    <source>
        <dbReference type="EMBL" id="TXJ36860.1"/>
    </source>
</evidence>
<evidence type="ECO:0000256" key="3">
    <source>
        <dbReference type="ARBA" id="ARBA00023125"/>
    </source>
</evidence>
<dbReference type="GO" id="GO:0003677">
    <property type="term" value="F:DNA binding"/>
    <property type="evidence" value="ECO:0007669"/>
    <property type="project" value="UniProtKB-KW"/>
</dbReference>
<keyword evidence="5" id="KW-0540">Nuclease</keyword>
<keyword evidence="5" id="KW-0378">Hydrolase</keyword>
<proteinExistence type="inferred from homology"/>
<keyword evidence="3" id="KW-0238">DNA-binding</keyword>
<dbReference type="InterPro" id="IPR052021">
    <property type="entry name" value="Type-I_RS_S_subunit"/>
</dbReference>
<sequence length="432" mass="49834">MNIKDKIPDGWEVFSFGNKELVNIIDGDRGKNYPKEKDFFDEGYCLFLNTKNVTNRGFNFNTNKYITKEKDNSLRSGKLNRYDIVMTTRGTIGNCGFYDDFVKYDNIRINSGMVIFRVISDKIFQKYLYMFLTSNIMREQILSCTTGTAQPQLPIWTINKLYFFLPPLSEQKRIASILSALDNKIELNNKTNKILEEMAQTIFKEWFINFNFPNEDGKSYKKSGGEMIDSELGKIPKGWKVITLKDIISIAKGKKPNATSDKITEKFTMPYLTINCYNNEATEYTEYNEKMHVKELDIVMVMDGNAGKIFYGKEGILSSTMAKLIVEDSNLNELVFYFLKSIEYDLMYHTVGSVIQYADKQYMLNKKFCVSSDNLERLSDIFKCIRKEISLNKKENEKLSNIRDSLLPKLMTPKGRRADGEIRVNGSGNNGV</sequence>
<keyword evidence="2" id="KW-0680">Restriction system</keyword>
<dbReference type="GO" id="GO:0004519">
    <property type="term" value="F:endonuclease activity"/>
    <property type="evidence" value="ECO:0007669"/>
    <property type="project" value="UniProtKB-KW"/>
</dbReference>
<feature type="domain" description="Type I restriction modification DNA specificity" evidence="4">
    <location>
        <begin position="236"/>
        <end position="399"/>
    </location>
</feature>
<evidence type="ECO:0000256" key="1">
    <source>
        <dbReference type="ARBA" id="ARBA00010923"/>
    </source>
</evidence>
<dbReference type="SUPFAM" id="SSF116734">
    <property type="entry name" value="DNA methylase specificity domain"/>
    <property type="match status" value="2"/>
</dbReference>
<organism evidence="5 6">
    <name type="scientific">Brachyspira aalborgi</name>
    <dbReference type="NCBI Taxonomy" id="29522"/>
    <lineage>
        <taxon>Bacteria</taxon>
        <taxon>Pseudomonadati</taxon>
        <taxon>Spirochaetota</taxon>
        <taxon>Spirochaetia</taxon>
        <taxon>Brachyspirales</taxon>
        <taxon>Brachyspiraceae</taxon>
        <taxon>Brachyspira</taxon>
    </lineage>
</organism>
<dbReference type="Proteomes" id="UP000325002">
    <property type="component" value="Unassembled WGS sequence"/>
</dbReference>
<gene>
    <name evidence="5" type="ORF">EPJ81_11055</name>
</gene>
<feature type="domain" description="Type I restriction modification DNA specificity" evidence="4">
    <location>
        <begin position="8"/>
        <end position="196"/>
    </location>
</feature>
<dbReference type="GO" id="GO:0009307">
    <property type="term" value="P:DNA restriction-modification system"/>
    <property type="evidence" value="ECO:0007669"/>
    <property type="project" value="UniProtKB-KW"/>
</dbReference>
<dbReference type="Gene3D" id="3.90.220.20">
    <property type="entry name" value="DNA methylase specificity domains"/>
    <property type="match status" value="2"/>
</dbReference>
<accession>A0A5C8EL76</accession>
<evidence type="ECO:0000313" key="6">
    <source>
        <dbReference type="Proteomes" id="UP000325002"/>
    </source>
</evidence>
<evidence type="ECO:0000259" key="4">
    <source>
        <dbReference type="Pfam" id="PF01420"/>
    </source>
</evidence>
<comment type="caution">
    <text evidence="5">The sequence shown here is derived from an EMBL/GenBank/DDBJ whole genome shotgun (WGS) entry which is preliminary data.</text>
</comment>
<comment type="similarity">
    <text evidence="1">Belongs to the type-I restriction system S methylase family.</text>
</comment>
<dbReference type="PANTHER" id="PTHR30408">
    <property type="entry name" value="TYPE-1 RESTRICTION ENZYME ECOKI SPECIFICITY PROTEIN"/>
    <property type="match status" value="1"/>
</dbReference>
<dbReference type="AlphaFoldDB" id="A0A5C8EL76"/>